<accession>A0A914CHA3</accession>
<proteinExistence type="predicted"/>
<feature type="compositionally biased region" description="Basic and acidic residues" evidence="1">
    <location>
        <begin position="323"/>
        <end position="336"/>
    </location>
</feature>
<sequence length="443" mass="52906">MPINPPKRQIFYTNEQGNGILTAEELDEIAEACLAIPSEQVDQIAYNQSRWDGIHNFSSPRKRFFHYRGKILQVVAEVQKNGQRSHILTEEEKRERKRQHAEYEKMRRKNMPPEKKVEWKKREAERLKRNRDRINMNRWKREHANPEAWEKTRQKKRARYERRWNSLTEEQKDEIRRKRIERAKERLAKMSEEERQKYLERQKESKRHYLMKIKSGDKQKKSCKNIEENSKKDEEPSPSTSKNPNSNENIKLVAWAMWKNKMKPRQIHNFLKNSFGDVPTEMTLRNWIKGFENDDANVDAPFTNKTPAGRKRIKNETGIQEFEANKESGRHRKGDDYVPPSVKRRGRLSRGKFEEDEESSRKELERIPRKRGRPRKIQSGCMVKSTFENQEQEENASVLDTVEANTTKVLETSKDIAGIKLNDARREERMVEDELEEDFLEIE</sequence>
<feature type="compositionally biased region" description="Basic and acidic residues" evidence="1">
    <location>
        <begin position="214"/>
        <end position="235"/>
    </location>
</feature>
<dbReference type="WBParaSite" id="ACRNAN_scaffold1067.g14935.t2">
    <property type="protein sequence ID" value="ACRNAN_scaffold1067.g14935.t2"/>
    <property type="gene ID" value="ACRNAN_scaffold1067.g14935"/>
</dbReference>
<reference evidence="3" key="1">
    <citation type="submission" date="2022-11" db="UniProtKB">
        <authorList>
            <consortium name="WormBaseParasite"/>
        </authorList>
    </citation>
    <scope>IDENTIFICATION</scope>
</reference>
<organism evidence="2 3">
    <name type="scientific">Acrobeloides nanus</name>
    <dbReference type="NCBI Taxonomy" id="290746"/>
    <lineage>
        <taxon>Eukaryota</taxon>
        <taxon>Metazoa</taxon>
        <taxon>Ecdysozoa</taxon>
        <taxon>Nematoda</taxon>
        <taxon>Chromadorea</taxon>
        <taxon>Rhabditida</taxon>
        <taxon>Tylenchina</taxon>
        <taxon>Cephalobomorpha</taxon>
        <taxon>Cephaloboidea</taxon>
        <taxon>Cephalobidae</taxon>
        <taxon>Acrobeloides</taxon>
    </lineage>
</organism>
<evidence type="ECO:0000313" key="3">
    <source>
        <dbReference type="WBParaSite" id="ACRNAN_scaffold1067.g14935.t2"/>
    </source>
</evidence>
<feature type="region of interest" description="Disordered" evidence="1">
    <location>
        <begin position="191"/>
        <end position="248"/>
    </location>
</feature>
<evidence type="ECO:0000313" key="2">
    <source>
        <dbReference type="Proteomes" id="UP000887540"/>
    </source>
</evidence>
<protein>
    <submittedName>
        <fullName evidence="3">Uncharacterized protein</fullName>
    </submittedName>
</protein>
<feature type="region of interest" description="Disordered" evidence="1">
    <location>
        <begin position="88"/>
        <end position="116"/>
    </location>
</feature>
<name>A0A914CHA3_9BILA</name>
<evidence type="ECO:0000256" key="1">
    <source>
        <dbReference type="SAM" id="MobiDB-lite"/>
    </source>
</evidence>
<feature type="compositionally biased region" description="Basic and acidic residues" evidence="1">
    <location>
        <begin position="191"/>
        <end position="203"/>
    </location>
</feature>
<feature type="region of interest" description="Disordered" evidence="1">
    <location>
        <begin position="314"/>
        <end position="395"/>
    </location>
</feature>
<dbReference type="AlphaFoldDB" id="A0A914CHA3"/>
<feature type="compositionally biased region" description="Low complexity" evidence="1">
    <location>
        <begin position="237"/>
        <end position="248"/>
    </location>
</feature>
<dbReference type="Proteomes" id="UP000887540">
    <property type="component" value="Unplaced"/>
</dbReference>
<keyword evidence="2" id="KW-1185">Reference proteome</keyword>